<feature type="compositionally biased region" description="Polar residues" evidence="1">
    <location>
        <begin position="2437"/>
        <end position="2453"/>
    </location>
</feature>
<feature type="compositionally biased region" description="Basic and acidic residues" evidence="1">
    <location>
        <begin position="858"/>
        <end position="887"/>
    </location>
</feature>
<feature type="compositionally biased region" description="Low complexity" evidence="1">
    <location>
        <begin position="926"/>
        <end position="935"/>
    </location>
</feature>
<dbReference type="Proteomes" id="UP001381693">
    <property type="component" value="Unassembled WGS sequence"/>
</dbReference>
<feature type="compositionally biased region" description="Low complexity" evidence="1">
    <location>
        <begin position="708"/>
        <end position="722"/>
    </location>
</feature>
<dbReference type="InterPro" id="IPR036638">
    <property type="entry name" value="HLH_DNA-bd_sf"/>
</dbReference>
<feature type="region of interest" description="Disordered" evidence="1">
    <location>
        <begin position="2858"/>
        <end position="2883"/>
    </location>
</feature>
<dbReference type="GO" id="GO:0046983">
    <property type="term" value="F:protein dimerization activity"/>
    <property type="evidence" value="ECO:0007669"/>
    <property type="project" value="InterPro"/>
</dbReference>
<feature type="region of interest" description="Disordered" evidence="1">
    <location>
        <begin position="914"/>
        <end position="936"/>
    </location>
</feature>
<feature type="region of interest" description="Disordered" evidence="1">
    <location>
        <begin position="162"/>
        <end position="199"/>
    </location>
</feature>
<feature type="region of interest" description="Disordered" evidence="1">
    <location>
        <begin position="637"/>
        <end position="683"/>
    </location>
</feature>
<dbReference type="SMART" id="SM00353">
    <property type="entry name" value="HLH"/>
    <property type="match status" value="1"/>
</dbReference>
<protein>
    <recommendedName>
        <fullName evidence="2">BHLH domain-containing protein</fullName>
    </recommendedName>
</protein>
<feature type="region of interest" description="Disordered" evidence="1">
    <location>
        <begin position="1"/>
        <end position="132"/>
    </location>
</feature>
<evidence type="ECO:0000313" key="3">
    <source>
        <dbReference type="EMBL" id="KAK7084445.1"/>
    </source>
</evidence>
<evidence type="ECO:0000256" key="1">
    <source>
        <dbReference type="SAM" id="MobiDB-lite"/>
    </source>
</evidence>
<feature type="compositionally biased region" description="Polar residues" evidence="1">
    <location>
        <begin position="3397"/>
        <end position="3416"/>
    </location>
</feature>
<feature type="compositionally biased region" description="Basic and acidic residues" evidence="1">
    <location>
        <begin position="1479"/>
        <end position="1513"/>
    </location>
</feature>
<feature type="compositionally biased region" description="Basic and acidic residues" evidence="1">
    <location>
        <begin position="640"/>
        <end position="652"/>
    </location>
</feature>
<feature type="compositionally biased region" description="Basic and acidic residues" evidence="1">
    <location>
        <begin position="1735"/>
        <end position="1746"/>
    </location>
</feature>
<feature type="compositionally biased region" description="Basic and acidic residues" evidence="1">
    <location>
        <begin position="982"/>
        <end position="996"/>
    </location>
</feature>
<feature type="region of interest" description="Disordered" evidence="1">
    <location>
        <begin position="2232"/>
        <end position="2258"/>
    </location>
</feature>
<feature type="region of interest" description="Disordered" evidence="1">
    <location>
        <begin position="3396"/>
        <end position="3445"/>
    </location>
</feature>
<feature type="compositionally biased region" description="Basic and acidic residues" evidence="1">
    <location>
        <begin position="67"/>
        <end position="77"/>
    </location>
</feature>
<feature type="region of interest" description="Disordered" evidence="1">
    <location>
        <begin position="364"/>
        <end position="446"/>
    </location>
</feature>
<feature type="compositionally biased region" description="Low complexity" evidence="1">
    <location>
        <begin position="50"/>
        <end position="61"/>
    </location>
</feature>
<gene>
    <name evidence="3" type="ORF">SK128_028541</name>
</gene>
<feature type="region of interest" description="Disordered" evidence="1">
    <location>
        <begin position="705"/>
        <end position="742"/>
    </location>
</feature>
<feature type="region of interest" description="Disordered" evidence="1">
    <location>
        <begin position="1220"/>
        <end position="1246"/>
    </location>
</feature>
<accession>A0AAN9AF15</accession>
<feature type="region of interest" description="Disordered" evidence="1">
    <location>
        <begin position="2765"/>
        <end position="2785"/>
    </location>
</feature>
<dbReference type="InterPro" id="IPR032060">
    <property type="entry name" value="MGA_dom"/>
</dbReference>
<feature type="region of interest" description="Disordered" evidence="1">
    <location>
        <begin position="977"/>
        <end position="996"/>
    </location>
</feature>
<comment type="caution">
    <text evidence="3">The sequence shown here is derived from an EMBL/GenBank/DDBJ whole genome shotgun (WGS) entry which is preliminary data.</text>
</comment>
<feature type="domain" description="BHLH" evidence="2">
    <location>
        <begin position="3524"/>
        <end position="3582"/>
    </location>
</feature>
<sequence>MSDSDGIASPSRQRRSTERSRENIREYVKLLGKKRPESTSHKASHEDKSMSISPSKSSTESEGNEESPSRMKKEYRGSDQTLEFSSQNVPISSPKGKSRVTSSYSVMKLPKKDTAAQGNVQSPGPPSGRDKIIVHGLVVSSTSKAGKENSDIFSKETARPENIDGICGYDEASSNSGTSGNRQKTEKKAESMHDSPPDLTIFLKEGHARNQSWSEPPVLDPESIATRRRTRVPTEAKLQTLIKSKSGDILKNKLFEGGKKEGKKDKKNLVLETPVSLKRLAQPASCKETTHSCEMIVSKTKMRLFPVRGNAEDRKNPQYLEGIGGEGRRSNRLLLRTSDDSLLSTSEIEEISKNNDGRLLELSQLKKTSHGTNSLPVTDDSNSEEEVASNSEVRRHLGVKKRISKQKEKYDTHESNRNRPTTSITVPQTESSQLKNAPKTKKPLVLEDTKKSVKDDEIVGKVSKAKHRLIPFRSANKRDINITRTISKPVGKKVGNSSSGEAVFGEVCSKGSSGMTVLKGDSSAALDSSNLVTIAAANPGDGSPLKFRKIHLKIPSVPRLSSASFNKSSLYESRLENVQKGDIEKDADMTGSSTPQKMERQTKENSDSDDLNLRLSPIPQSVELFDFSDIEAEEVVVGEVESRSTPERDTVKLTDSSPQAAVSESNLCSEGTQDSSSDDDKLNLNESQNCIRKNLLRSPEGRVALDHSYSSGSSEGSKGSGSQKKKSPISLDKTLSPRQVYSSASVAKRSLDIMMHNDKINILRQMSQIFNNEKPIGGETSEEIPSYLEADDGVCLKSKLKGKEENKNKNSRTQDSDYVVSKPTSYVLTSDKTLCKSPSKLLMIEPMQIAQRASSDVRLSDSECKTGDKSEKVDSVKQRDDNSEGKTVESTITLVKGQVGHRKELSNMRKALGLDKRDDVNEENLTESSNNESMSLKIDSLKDKHNPNEEVTPDSPDKKLHGCINSVKIHKEQIIIPSTSSAKHERHELGTSKESSPLDKEFCDNVIQQIVDKDSHEDLNLKMSVIDTVSQEEPFIGFPDNCTKARVYHVSSYSALPDENIQVESKTGSRGEFIDIIDGFTFVSFDTEKQMLDYSQNDLSSVSRKHKRFRNKKRRGMKLKRLKMNKMSSSAPSSTSQRLLEVEQNTINNNSQILEHDELPVQQSSAFSSNDLDAFLDKNSRLNISYSIPTCKATEDGVTRLSDEMLADGKVSHSQYVRNPVQTETSDTPVEEHNDSSQTDEGTLDPLQPYEEVNAMDILYPKEKYKYYYDKNLCKQTEADGSNVFVRRGGKLVPLTSVFKSQKSSISLPDKSVELVYVYDGGKLLTLGGSLTKLNPSHSDSVRARVLLPIGTPPIHRDVTLTKKQVQTVEIDEEMAKFALSALQFPNGKPLEKQGNASKDFFVETVSPCAEKPKTAEDDDRDKKDTKGIPKALVKPTKTNILDIIAAKLAMSDDESDGKEEELDPKGGESVSDAVIDDNNGKVDAVEVTKTRGKVKEEDENEGELRKKNNTESELMKSGIENGYKDVTTKKDIEFVGDEVKEKFHHDVLKKLDEDEYIHHTKVVLNVMKKEESELSKNESKAEHLLSEKWVGKDDRMYIKDIKAENDNKGKDIKNMDIDQSRDTLSSHHEKKENCVFSENVNDIKEQNDKESKAVAVERHHLQDSVHNKIVSDNSALTMEGQVCETIGDGSKLRHFEASTDNFDSLEEIGEPSGRKILHSKTEVKRDITTLEYQEAKGDSIGKQTDEGSIDSSDSGDTSIVKASRSNTNRSKVIRRNIQRFPSLSREMKRLSMNFVNYTPKASDDEENTPKPELPDECTNEFCKMGCICESLLCCQRDPEHCGRIECMFECTCRDESWKHPVCGSGRSINAVSIFNLDREQMEGLAIREKDFRRTVIQTGSEVILVGAERKKRERKIPGRYRDSNVWAGNDPYGSACVENSIDAKGEYPGIPVADAYKYVKKCSVTVPWYDIKGISIWCMEHSCYDCKCFKDSSYSSSCECSPESERHVPLPCPREEFSSLPVKESKPCNPSCVIVNVDVRNSQSKRRYFWKLKEWYHPVHMHAARTCGYYSSRTRAVEETKQMNISGPQARETTPEKMVEDVVRNLRYEKSKEYLYELKYSEHVGGASPLKLRNLIGQRKVIPEPASDNLSRTVPVVDLTANITDNNQAGSSSTSCIVRPPNPEEAYRKRCLEEKYLQFTKRRRLSGASEMSMQHQDDLLNLQAVASQAKQGYPNPTIGDEGSNSNNESSIGLDDGKQLTRKQLSLAEMMITEEKRGELEIDLSVRQPGNALLVAENRFRKLINMNIIGVTGINKAGRCIISSVESAQSLRTMQRIHTMISNNSLDVGPNMREIFFPSVHVAPRPRFVMIRCDSHMKWEIVGVVQKKGPVGAPRKSSEQKQRSATLQKPAVSTPQVIDLEEEEDEKEETNDTKENASGNEESNTHNSGSSNWQGCFPKIASVQGGSDIDILDVQEVSAEMHDNATVLPVTVSVPSSVPSLIPLTIRVSSPTKPELVVIDNDSDKLKTNSDSVNSNLKIGPKFPPNVASPIIASPHLYFVPTAFSTTTTTTVTSNLNVSPVTAVPGMRILRLNQSSARVFGENSVKPLASQQSQPFVPGTSSHLMATSAPVLSKSGFSLSSPEIFGKGAINITKTLTLHPDNGPQTLPVGISPLSQSPSLQNVTSASTSPLLNQKTFYMPSSSGGLSKMVLLPANKTPSSSVMMLSPTGKGQDAPTQKKVLLVPSTVDSGKMVLIPMPSFGNEPLLSNADSTSGASGRDGSELGKMNKTIPILPKLKETNEQVSSSEVQILSAVGISSFHTKSPEKLVKDIQKSPGRSDSCSPLDDIVVLGSSASSSVSKGIANRREESQSIPPAHTLAPSWVPASSSKAVTTVVSSSSLISSTLRQSAQQVLSPLEKNKTSLLDAKVKSCDIPMQKKSEITPSLPDFPGSTPAICSEKQALSKSNDNDDITLLNSSENQDKIDGFKDVQETISQAQIKKGGYHWSAVDLSLNFKSVKLEWLLGTIRKNVMINIYRMSVKTQLPVTLSVKNGVSMSMLYGLARKNYTDPVEGRGLPVLILGSVVSAVMSSSSVGDSLLFKANAVKYFIREPTGELASYTYNPDGCSLVKLASKKRAETGEMVGIGETVSLAFVRDAKYREPVNRLPRRESQEEILLGNSSNTCTCISEGHYICLGHSTLSDGAKPVTLSADQPAQSHLDDKGEITVAYSEDGQTDRQQYTIAEKKVECLLNSEQKNFLEKHVESRFTLMSGQTSTVTEGGTAFNSQQNNETVPGSTCNQSDCEILCIKSAKNIIVPKETSQSYEVLPHGRDRRSCCLPDDADKDELVDIEGGFDSGNVISSLRKELTFINAAGNVGKQLKAVPETTLIAEEIESPNEALSSAFTPNPSTSRMSPTSEGREKRHRDSLDHEYDKPCPLSKKMPQQVKASSTLFPARKEDEESGMTVAHLQPLSEVEENMVYVIPGPSGLDVNQKLKVKHKLGRRIQKLMKKDVKYVDVEGFEDEKNSELHNEQERRRRREIRQLFKSLNDIIVHNMTPPTNDAKPHQPKVGILKRAYETCYSLQKQCVHLTATELSIRKMRSNLIRKLGSLIAGENRLFLTKVVFVCKIYSFFLYLNPLTANQASVVSALLPASMTYLPN</sequence>
<feature type="region of interest" description="Disordered" evidence="1">
    <location>
        <begin position="2389"/>
        <end position="2453"/>
    </location>
</feature>
<feature type="compositionally biased region" description="Polar residues" evidence="1">
    <location>
        <begin position="78"/>
        <end position="91"/>
    </location>
</feature>
<feature type="compositionally biased region" description="Polar residues" evidence="1">
    <location>
        <begin position="653"/>
        <end position="673"/>
    </location>
</feature>
<dbReference type="PROSITE" id="PS50888">
    <property type="entry name" value="BHLH"/>
    <property type="match status" value="1"/>
</dbReference>
<feature type="compositionally biased region" description="Basic and acidic residues" evidence="1">
    <location>
        <begin position="597"/>
        <end position="606"/>
    </location>
</feature>
<feature type="compositionally biased region" description="Basic and acidic residues" evidence="1">
    <location>
        <begin position="3417"/>
        <end position="3433"/>
    </location>
</feature>
<reference evidence="3 4" key="1">
    <citation type="submission" date="2023-11" db="EMBL/GenBank/DDBJ databases">
        <title>Halocaridina rubra genome assembly.</title>
        <authorList>
            <person name="Smith C."/>
        </authorList>
    </citation>
    <scope>NUCLEOTIDE SEQUENCE [LARGE SCALE GENOMIC DNA]</scope>
    <source>
        <strain evidence="3">EP-1</strain>
        <tissue evidence="3">Whole</tissue>
    </source>
</reference>
<feature type="region of interest" description="Disordered" evidence="1">
    <location>
        <begin position="1452"/>
        <end position="1513"/>
    </location>
</feature>
<feature type="region of interest" description="Disordered" evidence="1">
    <location>
        <begin position="851"/>
        <end position="887"/>
    </location>
</feature>
<feature type="compositionally biased region" description="Basic and acidic residues" evidence="1">
    <location>
        <begin position="1411"/>
        <end position="1428"/>
    </location>
</feature>
<dbReference type="InterPro" id="IPR011598">
    <property type="entry name" value="bHLH_dom"/>
</dbReference>
<feature type="compositionally biased region" description="Basic and acidic residues" evidence="1">
    <location>
        <begin position="183"/>
        <end position="196"/>
    </location>
</feature>
<evidence type="ECO:0000313" key="4">
    <source>
        <dbReference type="Proteomes" id="UP001381693"/>
    </source>
</evidence>
<dbReference type="Gene3D" id="4.10.280.10">
    <property type="entry name" value="Helix-loop-helix DNA-binding domain"/>
    <property type="match status" value="1"/>
</dbReference>
<feature type="region of interest" description="Disordered" evidence="1">
    <location>
        <begin position="1411"/>
        <end position="1431"/>
    </location>
</feature>
<feature type="compositionally biased region" description="Basic and acidic residues" evidence="1">
    <location>
        <begin position="15"/>
        <end position="49"/>
    </location>
</feature>
<name>A0AAN9AF15_HALRR</name>
<feature type="compositionally biased region" description="Polar residues" evidence="1">
    <location>
        <begin position="172"/>
        <end position="182"/>
    </location>
</feature>
<feature type="compositionally biased region" description="Polar residues" evidence="1">
    <location>
        <begin position="370"/>
        <end position="380"/>
    </location>
</feature>
<dbReference type="Pfam" id="PF16059">
    <property type="entry name" value="MGA_dom"/>
    <property type="match status" value="1"/>
</dbReference>
<dbReference type="EMBL" id="JAXCGZ010002087">
    <property type="protein sequence ID" value="KAK7084445.1"/>
    <property type="molecule type" value="Genomic_DNA"/>
</dbReference>
<organism evidence="3 4">
    <name type="scientific">Halocaridina rubra</name>
    <name type="common">Hawaiian red shrimp</name>
    <dbReference type="NCBI Taxonomy" id="373956"/>
    <lineage>
        <taxon>Eukaryota</taxon>
        <taxon>Metazoa</taxon>
        <taxon>Ecdysozoa</taxon>
        <taxon>Arthropoda</taxon>
        <taxon>Crustacea</taxon>
        <taxon>Multicrustacea</taxon>
        <taxon>Malacostraca</taxon>
        <taxon>Eumalacostraca</taxon>
        <taxon>Eucarida</taxon>
        <taxon>Decapoda</taxon>
        <taxon>Pleocyemata</taxon>
        <taxon>Caridea</taxon>
        <taxon>Atyoidea</taxon>
        <taxon>Atyidae</taxon>
        <taxon>Halocaridina</taxon>
    </lineage>
</organism>
<dbReference type="Pfam" id="PF00010">
    <property type="entry name" value="HLH"/>
    <property type="match status" value="1"/>
</dbReference>
<feature type="compositionally biased region" description="Polar residues" evidence="1">
    <location>
        <begin position="2403"/>
        <end position="2416"/>
    </location>
</feature>
<feature type="region of interest" description="Disordered" evidence="1">
    <location>
        <begin position="1735"/>
        <end position="1772"/>
    </location>
</feature>
<keyword evidence="4" id="KW-1185">Reference proteome</keyword>
<feature type="compositionally biased region" description="Polar residues" evidence="1">
    <location>
        <begin position="418"/>
        <end position="435"/>
    </location>
</feature>
<feature type="compositionally biased region" description="Basic and acidic residues" evidence="1">
    <location>
        <begin position="405"/>
        <end position="417"/>
    </location>
</feature>
<feature type="compositionally biased region" description="Low complexity" evidence="1">
    <location>
        <begin position="1750"/>
        <end position="1760"/>
    </location>
</feature>
<feature type="compositionally biased region" description="Acidic residues" evidence="1">
    <location>
        <begin position="1452"/>
        <end position="1463"/>
    </location>
</feature>
<evidence type="ECO:0000259" key="2">
    <source>
        <dbReference type="PROSITE" id="PS50888"/>
    </source>
</evidence>
<proteinExistence type="predicted"/>
<feature type="compositionally biased region" description="Acidic residues" evidence="1">
    <location>
        <begin position="2419"/>
        <end position="2429"/>
    </location>
</feature>
<dbReference type="SUPFAM" id="SSF47459">
    <property type="entry name" value="HLH, helix-loop-helix DNA-binding domain"/>
    <property type="match status" value="1"/>
</dbReference>
<feature type="region of interest" description="Disordered" evidence="1">
    <location>
        <begin position="581"/>
        <end position="613"/>
    </location>
</feature>